<feature type="compositionally biased region" description="Polar residues" evidence="1">
    <location>
        <begin position="187"/>
        <end position="202"/>
    </location>
</feature>
<dbReference type="PANTHER" id="PTHR34409">
    <property type="entry name" value="SET DOMAIN-CONTAINING PROTEIN"/>
    <property type="match status" value="1"/>
</dbReference>
<dbReference type="OrthoDB" id="2499380at2759"/>
<proteinExistence type="predicted"/>
<dbReference type="EMBL" id="PGCJ01000469">
    <property type="protein sequence ID" value="PLW27838.1"/>
    <property type="molecule type" value="Genomic_DNA"/>
</dbReference>
<evidence type="ECO:0000256" key="1">
    <source>
        <dbReference type="SAM" id="MobiDB-lite"/>
    </source>
</evidence>
<evidence type="ECO:0000313" key="3">
    <source>
        <dbReference type="EMBL" id="PLW27838.1"/>
    </source>
</evidence>
<accession>A0A2N5TQX6</accession>
<gene>
    <name evidence="3" type="ORF">PCANC_23656</name>
</gene>
<sequence length="238" mass="25788">MAPTQWNNSTQSPAATQQTGVGTQTAPSSTNTSQRRPGLAKGAQGSTSVDCTALVEAVKHVLPLGANVWAIVHEHYSEYALKNGRAIREQDSVKNKFRALVNLNKPTGDPDCPTWVRKAKHTQKLINNCAQLLTLDEESSGEDNGVGAEVSMSLDDESNEESQWCDSQRVQEDNESGLVSPRPLSFPPNTKSPNLSQVEYSNLNPTRQGLPLSPFASVRMHVVQLGRALVPIVIPPPN</sequence>
<keyword evidence="4" id="KW-1185">Reference proteome</keyword>
<feature type="domain" description="DUF6818" evidence="2">
    <location>
        <begin position="63"/>
        <end position="138"/>
    </location>
</feature>
<evidence type="ECO:0000259" key="2">
    <source>
        <dbReference type="Pfam" id="PF20681"/>
    </source>
</evidence>
<name>A0A2N5TQX6_9BASI</name>
<dbReference type="AlphaFoldDB" id="A0A2N5TQX6"/>
<dbReference type="STRING" id="200324.A0A2N5TQX6"/>
<comment type="caution">
    <text evidence="3">The sequence shown here is derived from an EMBL/GenBank/DDBJ whole genome shotgun (WGS) entry which is preliminary data.</text>
</comment>
<dbReference type="PANTHER" id="PTHR34409:SF1">
    <property type="entry name" value="MYB-LIKE DOMAIN-CONTAINING PROTEIN"/>
    <property type="match status" value="1"/>
</dbReference>
<dbReference type="Pfam" id="PF20681">
    <property type="entry name" value="DUF6818"/>
    <property type="match status" value="1"/>
</dbReference>
<feature type="region of interest" description="Disordered" evidence="1">
    <location>
        <begin position="138"/>
        <end position="202"/>
    </location>
</feature>
<feature type="compositionally biased region" description="Polar residues" evidence="1">
    <location>
        <begin position="1"/>
        <end position="13"/>
    </location>
</feature>
<protein>
    <recommendedName>
        <fullName evidence="2">DUF6818 domain-containing protein</fullName>
    </recommendedName>
</protein>
<dbReference type="Proteomes" id="UP000235388">
    <property type="component" value="Unassembled WGS sequence"/>
</dbReference>
<organism evidence="3 4">
    <name type="scientific">Puccinia coronata f. sp. avenae</name>
    <dbReference type="NCBI Taxonomy" id="200324"/>
    <lineage>
        <taxon>Eukaryota</taxon>
        <taxon>Fungi</taxon>
        <taxon>Dikarya</taxon>
        <taxon>Basidiomycota</taxon>
        <taxon>Pucciniomycotina</taxon>
        <taxon>Pucciniomycetes</taxon>
        <taxon>Pucciniales</taxon>
        <taxon>Pucciniaceae</taxon>
        <taxon>Puccinia</taxon>
    </lineage>
</organism>
<evidence type="ECO:0000313" key="4">
    <source>
        <dbReference type="Proteomes" id="UP000235388"/>
    </source>
</evidence>
<feature type="region of interest" description="Disordered" evidence="1">
    <location>
        <begin position="1"/>
        <end position="45"/>
    </location>
</feature>
<feature type="compositionally biased region" description="Low complexity" evidence="1">
    <location>
        <begin position="14"/>
        <end position="26"/>
    </location>
</feature>
<dbReference type="InterPro" id="IPR049203">
    <property type="entry name" value="DUF6818"/>
</dbReference>
<reference evidence="3 4" key="1">
    <citation type="submission" date="2017-11" db="EMBL/GenBank/DDBJ databases">
        <title>De novo assembly and phasing of dikaryotic genomes from two isolates of Puccinia coronata f. sp. avenae, the causal agent of oat crown rust.</title>
        <authorList>
            <person name="Miller M.E."/>
            <person name="Zhang Y."/>
            <person name="Omidvar V."/>
            <person name="Sperschneider J."/>
            <person name="Schwessinger B."/>
            <person name="Raley C."/>
            <person name="Palmer J.M."/>
            <person name="Garnica D."/>
            <person name="Upadhyaya N."/>
            <person name="Rathjen J."/>
            <person name="Taylor J.M."/>
            <person name="Park R.F."/>
            <person name="Dodds P.N."/>
            <person name="Hirsch C.D."/>
            <person name="Kianian S.F."/>
            <person name="Figueroa M."/>
        </authorList>
    </citation>
    <scope>NUCLEOTIDE SEQUENCE [LARGE SCALE GENOMIC DNA]</scope>
    <source>
        <strain evidence="3">12NC29</strain>
    </source>
</reference>